<evidence type="ECO:0000313" key="2">
    <source>
        <dbReference type="Proteomes" id="UP000095282"/>
    </source>
</evidence>
<keyword evidence="2" id="KW-1185">Reference proteome</keyword>
<proteinExistence type="predicted"/>
<dbReference type="Proteomes" id="UP000095282">
    <property type="component" value="Unplaced"/>
</dbReference>
<evidence type="ECO:0000256" key="1">
    <source>
        <dbReference type="SAM" id="MobiDB-lite"/>
    </source>
</evidence>
<dbReference type="PANTHER" id="PTHR21447">
    <property type="entry name" value="RING-TYPE DOMAIN-CONTAINING PROTEIN-RELATED"/>
    <property type="match status" value="1"/>
</dbReference>
<dbReference type="GO" id="GO:0045121">
    <property type="term" value="C:membrane raft"/>
    <property type="evidence" value="ECO:0007669"/>
    <property type="project" value="TreeGrafter"/>
</dbReference>
<dbReference type="AlphaFoldDB" id="A0A1I7T8Z0"/>
<dbReference type="STRING" id="1561998.A0A1I7T8Z0"/>
<accession>A0A1I7T8Z0</accession>
<organism evidence="2 3">
    <name type="scientific">Caenorhabditis tropicalis</name>
    <dbReference type="NCBI Taxonomy" id="1561998"/>
    <lineage>
        <taxon>Eukaryota</taxon>
        <taxon>Metazoa</taxon>
        <taxon>Ecdysozoa</taxon>
        <taxon>Nematoda</taxon>
        <taxon>Chromadorea</taxon>
        <taxon>Rhabditida</taxon>
        <taxon>Rhabditina</taxon>
        <taxon>Rhabditomorpha</taxon>
        <taxon>Rhabditoidea</taxon>
        <taxon>Rhabditidae</taxon>
        <taxon>Peloderinae</taxon>
        <taxon>Caenorhabditis</taxon>
    </lineage>
</organism>
<evidence type="ECO:0000313" key="3">
    <source>
        <dbReference type="WBParaSite" id="Csp11.Scaffold550.g3594.t1"/>
    </source>
</evidence>
<sequence length="336" mass="39224">MNDYPTWFVQEAPGSHGPAIVRLFEDGAQKFVLARELLDAMERAQMMSAELWKTEVMENMPELATFDFMELFKMLDKKDMQEIEFVRTPIRRTKHRVIFIPYHAGGYIIPAVDLLMELIHDTISVRKILQDVTEDKLSIICDILLNCFTTEEVKDLRFVKLTQVEKMKKDVLTQLQERVPDAFLKHKQEVYRVGLQGFTLKDLQNELERLGLVKTFPFIVEDYSEFVFEWTELEKKEEVLRTCDMHDALELCQRYALLSRHMELVDFLHYSGACSRLKMKCHRCRDAAAAKKEQTEKELEEKKGEGSNCQKEDDQVETLEKKLAAIDPNSETVAET</sequence>
<protein>
    <submittedName>
        <fullName evidence="3">BTB domain-containing protein</fullName>
    </submittedName>
</protein>
<dbReference type="GO" id="GO:0045087">
    <property type="term" value="P:innate immune response"/>
    <property type="evidence" value="ECO:0007669"/>
    <property type="project" value="TreeGrafter"/>
</dbReference>
<dbReference type="PANTHER" id="PTHR21447:SF11">
    <property type="entry name" value="RING-TYPE DOMAIN-CONTAINING PROTEIN"/>
    <property type="match status" value="1"/>
</dbReference>
<dbReference type="eggNOG" id="ENOG502RT6Q">
    <property type="taxonomic scope" value="Eukaryota"/>
</dbReference>
<name>A0A1I7T8Z0_9PELO</name>
<dbReference type="WBParaSite" id="Csp11.Scaffold550.g3594.t1">
    <property type="protein sequence ID" value="Csp11.Scaffold550.g3594.t1"/>
    <property type="gene ID" value="Csp11.Scaffold550.g3594"/>
</dbReference>
<reference evidence="3" key="1">
    <citation type="submission" date="2016-11" db="UniProtKB">
        <authorList>
            <consortium name="WormBaseParasite"/>
        </authorList>
    </citation>
    <scope>IDENTIFICATION</scope>
</reference>
<feature type="region of interest" description="Disordered" evidence="1">
    <location>
        <begin position="295"/>
        <end position="314"/>
    </location>
</feature>